<dbReference type="Gene3D" id="2.70.98.10">
    <property type="match status" value="1"/>
</dbReference>
<evidence type="ECO:0000313" key="1">
    <source>
        <dbReference type="EMBL" id="MCC3272900.1"/>
    </source>
</evidence>
<dbReference type="InterPro" id="IPR011013">
    <property type="entry name" value="Gal_mutarotase_sf_dom"/>
</dbReference>
<dbReference type="SUPFAM" id="SSF74650">
    <property type="entry name" value="Galactose mutarotase-like"/>
    <property type="match status" value="1"/>
</dbReference>
<dbReference type="GO" id="GO:0030246">
    <property type="term" value="F:carbohydrate binding"/>
    <property type="evidence" value="ECO:0007669"/>
    <property type="project" value="InterPro"/>
</dbReference>
<dbReference type="AlphaFoldDB" id="A0A9X1M8P7"/>
<dbReference type="EMBL" id="CP094984">
    <property type="protein sequence ID" value="UON92957.1"/>
    <property type="molecule type" value="Genomic_DNA"/>
</dbReference>
<dbReference type="Proteomes" id="UP001155145">
    <property type="component" value="Unassembled WGS sequence"/>
</dbReference>
<dbReference type="Proteomes" id="UP000829758">
    <property type="component" value="Chromosome"/>
</dbReference>
<gene>
    <name evidence="1" type="ORF">LJ755_09170</name>
    <name evidence="2" type="ORF">MUK71_04795</name>
</gene>
<sequence length="318" mass="33772">MDLTEPVPATGAQYEISRGSARAVIGSLGGALRRYTLGGTDLVQTYPDSSIPPSASGILLAPWPNRVADGRWTLAGEPQQLDITEPSRGHASHGLLRNTGYVLQDREPGAVVLQAEIFPQHGYPFHLLHRAGYSLGEAGGLRVRQSLTNIGPAEAPVALGAHPFLRLGDVPTEELILTVRARTVLTVDERLIPNGRRPASGAADLNHGTRVGDLELDSAYTDLEPTGDGVYRHTLTAPDGRSVSLWSGPECGYVHVFVTDKYPGHARAVALEPMTAPANALNSGEGLVWLEPGDTFTAEWGVHADLGTDGHHSGNSEV</sequence>
<protein>
    <submittedName>
        <fullName evidence="1">Aldose 1-epimerase family protein</fullName>
    </submittedName>
</protein>
<dbReference type="InterPro" id="IPR037480">
    <property type="entry name" value="YihR-like"/>
</dbReference>
<dbReference type="GO" id="GO:0005975">
    <property type="term" value="P:carbohydrate metabolic process"/>
    <property type="evidence" value="ECO:0007669"/>
    <property type="project" value="InterPro"/>
</dbReference>
<dbReference type="EMBL" id="JAJFZT010000006">
    <property type="protein sequence ID" value="MCC3272900.1"/>
    <property type="molecule type" value="Genomic_DNA"/>
</dbReference>
<evidence type="ECO:0000313" key="2">
    <source>
        <dbReference type="EMBL" id="UON92957.1"/>
    </source>
</evidence>
<dbReference type="CDD" id="cd09022">
    <property type="entry name" value="Aldose_epim_Ec_YihR"/>
    <property type="match status" value="1"/>
</dbReference>
<name>A0A9X1M8P7_9MICC</name>
<organism evidence="1 4">
    <name type="scientific">Arthrobacter zhangbolii</name>
    <dbReference type="NCBI Taxonomy" id="2886936"/>
    <lineage>
        <taxon>Bacteria</taxon>
        <taxon>Bacillati</taxon>
        <taxon>Actinomycetota</taxon>
        <taxon>Actinomycetes</taxon>
        <taxon>Micrococcales</taxon>
        <taxon>Micrococcaceae</taxon>
        <taxon>Arthrobacter</taxon>
    </lineage>
</organism>
<evidence type="ECO:0000313" key="3">
    <source>
        <dbReference type="Proteomes" id="UP000829758"/>
    </source>
</evidence>
<dbReference type="Pfam" id="PF01263">
    <property type="entry name" value="Aldose_epim"/>
    <property type="match status" value="1"/>
</dbReference>
<dbReference type="GO" id="GO:0016853">
    <property type="term" value="F:isomerase activity"/>
    <property type="evidence" value="ECO:0007669"/>
    <property type="project" value="InterPro"/>
</dbReference>
<reference evidence="1" key="1">
    <citation type="submission" date="2021-10" db="EMBL/GenBank/DDBJ databases">
        <title>Novel species in genus Arthrobacter.</title>
        <authorList>
            <person name="Liu Y."/>
        </authorList>
    </citation>
    <scope>NUCLEOTIDE SEQUENCE</scope>
    <source>
        <strain evidence="1">Zg-Y462</strain>
        <strain evidence="3">zg-Y462</strain>
    </source>
</reference>
<accession>A0A9X1M8P7</accession>
<dbReference type="RefSeq" id="WP_227928882.1">
    <property type="nucleotide sequence ID" value="NZ_CP094984.1"/>
</dbReference>
<dbReference type="InterPro" id="IPR008183">
    <property type="entry name" value="Aldose_1/G6P_1-epimerase"/>
</dbReference>
<proteinExistence type="predicted"/>
<evidence type="ECO:0000313" key="4">
    <source>
        <dbReference type="Proteomes" id="UP001155145"/>
    </source>
</evidence>
<keyword evidence="3" id="KW-1185">Reference proteome</keyword>
<dbReference type="InterPro" id="IPR014718">
    <property type="entry name" value="GH-type_carb-bd"/>
</dbReference>